<gene>
    <name evidence="8" type="ORF">yberc0001_39940</name>
</gene>
<feature type="non-terminal residue" evidence="8">
    <location>
        <position position="1"/>
    </location>
</feature>
<keyword evidence="3" id="KW-0540">Nuclease</keyword>
<comment type="similarity">
    <text evidence="1">Belongs to the colicin/pyosin nuclease family.</text>
</comment>
<dbReference type="Proteomes" id="UP000010319">
    <property type="component" value="Unassembled WGS sequence"/>
</dbReference>
<reference evidence="8" key="1">
    <citation type="submission" date="2008-12" db="EMBL/GenBank/DDBJ databases">
        <title>Annotation of the Yersinia bercovieri ATCC 43970 genome.</title>
        <authorList>
            <person name="Read T.D."/>
            <person name="Akmal A."/>
            <person name="Bishop-Lilly K."/>
            <person name="Chen P.E."/>
            <person name="Cook C."/>
            <person name="Kiley M.P."/>
            <person name="Lentz S."/>
            <person name="Mateczun A."/>
            <person name="Nagarajan N."/>
            <person name="Nolan N."/>
            <person name="Osborne B.I."/>
            <person name="Pop M."/>
            <person name="Sozhamannan S."/>
            <person name="Stewart A.C."/>
            <person name="Sulakvelidze A."/>
            <person name="Thomason B."/>
            <person name="Willner K."/>
            <person name="Zwick M.E."/>
        </authorList>
    </citation>
    <scope>NUCLEOTIDE SEQUENCE [LARGE SCALE GENOMIC DNA]</scope>
    <source>
        <strain evidence="8">ATCC 43970</strain>
    </source>
</reference>
<keyword evidence="4" id="KW-0255">Endonuclease</keyword>
<evidence type="ECO:0000256" key="2">
    <source>
        <dbReference type="ARBA" id="ARBA00022529"/>
    </source>
</evidence>
<sequence length="50" mass="5850">GQFNIVNKVEMINYRAPYPPAIEKVGGRKKYEIHHIKFIKMGVKFIMLTT</sequence>
<protein>
    <submittedName>
        <fullName evidence="8">Klebicin D activity protein</fullName>
    </submittedName>
</protein>
<evidence type="ECO:0000256" key="5">
    <source>
        <dbReference type="ARBA" id="ARBA00022801"/>
    </source>
</evidence>
<evidence type="ECO:0000256" key="1">
    <source>
        <dbReference type="ARBA" id="ARBA00006811"/>
    </source>
</evidence>
<keyword evidence="2" id="KW-0929">Antimicrobial</keyword>
<evidence type="ECO:0000256" key="7">
    <source>
        <dbReference type="ARBA" id="ARBA00023048"/>
    </source>
</evidence>
<keyword evidence="7" id="KW-0078">Bacteriocin</keyword>
<keyword evidence="9" id="KW-1185">Reference proteome</keyword>
<dbReference type="EMBL" id="AALC02000170">
    <property type="protein sequence ID" value="EEQ04690.1"/>
    <property type="molecule type" value="Genomic_DNA"/>
</dbReference>
<name>A0ABM9XTI8_YERBE</name>
<evidence type="ECO:0000256" key="3">
    <source>
        <dbReference type="ARBA" id="ARBA00022722"/>
    </source>
</evidence>
<dbReference type="InterPro" id="IPR044925">
    <property type="entry name" value="His-Me_finger_sf"/>
</dbReference>
<dbReference type="InterPro" id="IPR037146">
    <property type="entry name" value="Colicin/pyocin_DNase_dom_sf"/>
</dbReference>
<dbReference type="SUPFAM" id="SSF54060">
    <property type="entry name" value="His-Me finger endonucleases"/>
    <property type="match status" value="1"/>
</dbReference>
<comment type="caution">
    <text evidence="8">The sequence shown here is derived from an EMBL/GenBank/DDBJ whole genome shotgun (WGS) entry which is preliminary data.</text>
</comment>
<organism evidence="8 9">
    <name type="scientific">Yersinia bercovieri ATCC 43970</name>
    <dbReference type="NCBI Taxonomy" id="349968"/>
    <lineage>
        <taxon>Bacteria</taxon>
        <taxon>Pseudomonadati</taxon>
        <taxon>Pseudomonadota</taxon>
        <taxon>Gammaproteobacteria</taxon>
        <taxon>Enterobacterales</taxon>
        <taxon>Yersiniaceae</taxon>
        <taxon>Yersinia</taxon>
    </lineage>
</organism>
<dbReference type="Gene3D" id="3.90.540.10">
    <property type="entry name" value="Colicin/pyocin, DNase domain"/>
    <property type="match status" value="1"/>
</dbReference>
<keyword evidence="6" id="KW-0044">Antibiotic</keyword>
<accession>A0ABM9XTI8</accession>
<keyword evidence="5" id="KW-0378">Hydrolase</keyword>
<evidence type="ECO:0000256" key="4">
    <source>
        <dbReference type="ARBA" id="ARBA00022759"/>
    </source>
</evidence>
<dbReference type="Pfam" id="PF21431">
    <property type="entry name" value="Col-Pyo_DNase"/>
    <property type="match status" value="1"/>
</dbReference>
<evidence type="ECO:0000256" key="6">
    <source>
        <dbReference type="ARBA" id="ARBA00023022"/>
    </source>
</evidence>
<evidence type="ECO:0000313" key="8">
    <source>
        <dbReference type="EMBL" id="EEQ04690.1"/>
    </source>
</evidence>
<proteinExistence type="inferred from homology"/>
<evidence type="ECO:0000313" key="9">
    <source>
        <dbReference type="Proteomes" id="UP000010319"/>
    </source>
</evidence>